<proteinExistence type="predicted"/>
<accession>A0A831A4M9</accession>
<dbReference type="EMBL" id="CAPB01000025">
    <property type="protein sequence ID" value="CCO94458.1"/>
    <property type="molecule type" value="Genomic_DNA"/>
</dbReference>
<sequence length="43" mass="4778">MAIFADRHTARRRPGCMTYASLDIAISGAMQMKDAPHHYRASA</sequence>
<name>A0A831A4M9_ERWAM</name>
<protein>
    <submittedName>
        <fullName evidence="1">Uncharacterized protein</fullName>
    </submittedName>
</protein>
<comment type="caution">
    <text evidence="1">The sequence shown here is derived from an EMBL/GenBank/DDBJ whole genome shotgun (WGS) entry which is preliminary data.</text>
</comment>
<reference evidence="1 2" key="1">
    <citation type="submission" date="2012-11" db="EMBL/GenBank/DDBJ databases">
        <authorList>
            <person name="Linke B."/>
        </authorList>
    </citation>
    <scope>NUCLEOTIDE SEQUENCE [LARGE SCALE GENOMIC DNA]</scope>
    <source>
        <strain evidence="2">CFBP 1232</strain>
    </source>
</reference>
<dbReference type="Proteomes" id="UP000013111">
    <property type="component" value="Unassembled WGS sequence"/>
</dbReference>
<organism evidence="1 2">
    <name type="scientific">Erwinia amylovora NBRC 12687 = CFBP 1232</name>
    <dbReference type="NCBI Taxonomy" id="1219359"/>
    <lineage>
        <taxon>Bacteria</taxon>
        <taxon>Pseudomonadati</taxon>
        <taxon>Pseudomonadota</taxon>
        <taxon>Gammaproteobacteria</taxon>
        <taxon>Enterobacterales</taxon>
        <taxon>Erwiniaceae</taxon>
        <taxon>Erwinia</taxon>
    </lineage>
</organism>
<evidence type="ECO:0000313" key="2">
    <source>
        <dbReference type="Proteomes" id="UP000013111"/>
    </source>
</evidence>
<dbReference type="AlphaFoldDB" id="A0A831A4M9"/>
<evidence type="ECO:0000313" key="1">
    <source>
        <dbReference type="EMBL" id="CCO94458.1"/>
    </source>
</evidence>
<reference evidence="1 2" key="2">
    <citation type="submission" date="2013-04" db="EMBL/GenBank/DDBJ databases">
        <title>Comparative genomics of 12 strains of Erwinia amylovora identifies a pan-genome with a large conserved core and provides insights into host specificity.</title>
        <authorList>
            <person name="Mann R.A."/>
            <person name="Smits T.H.M."/>
            <person name="Buehlmann A."/>
            <person name="Blom J."/>
            <person name="Goesmann A."/>
            <person name="Frey J.E."/>
            <person name="Plummer K.M."/>
            <person name="Beer S.V."/>
            <person name="Luck J."/>
            <person name="Duffy B."/>
            <person name="Rodoni B."/>
        </authorList>
    </citation>
    <scope>NUCLEOTIDE SEQUENCE [LARGE SCALE GENOMIC DNA]</scope>
    <source>
        <strain evidence="2">CFBP 1232</strain>
    </source>
</reference>
<gene>
    <name evidence="1" type="ORF">BN437_2541</name>
</gene>